<evidence type="ECO:0000313" key="3">
    <source>
        <dbReference type="EMBL" id="MCZ4280001.1"/>
    </source>
</evidence>
<feature type="transmembrane region" description="Helical" evidence="1">
    <location>
        <begin position="155"/>
        <end position="173"/>
    </location>
</feature>
<feature type="transmembrane region" description="Helical" evidence="1">
    <location>
        <begin position="218"/>
        <end position="238"/>
    </location>
</feature>
<keyword evidence="1" id="KW-1133">Transmembrane helix</keyword>
<keyword evidence="3" id="KW-0482">Metalloprotease</keyword>
<dbReference type="RefSeq" id="WP_269422195.1">
    <property type="nucleotide sequence ID" value="NZ_JAPWGY010000001.1"/>
</dbReference>
<feature type="transmembrane region" description="Helical" evidence="1">
    <location>
        <begin position="21"/>
        <end position="49"/>
    </location>
</feature>
<evidence type="ECO:0000259" key="2">
    <source>
        <dbReference type="Pfam" id="PF02517"/>
    </source>
</evidence>
<comment type="caution">
    <text evidence="3">The sequence shown here is derived from an EMBL/GenBank/DDBJ whole genome shotgun (WGS) entry which is preliminary data.</text>
</comment>
<dbReference type="EMBL" id="JAPWGY010000001">
    <property type="protein sequence ID" value="MCZ4280001.1"/>
    <property type="molecule type" value="Genomic_DNA"/>
</dbReference>
<feature type="transmembrane region" description="Helical" evidence="1">
    <location>
        <begin position="121"/>
        <end position="143"/>
    </location>
</feature>
<feature type="transmembrane region" description="Helical" evidence="1">
    <location>
        <begin position="194"/>
        <end position="212"/>
    </location>
</feature>
<protein>
    <submittedName>
        <fullName evidence="3">CPBP family intramembrane metalloprotease</fullName>
    </submittedName>
</protein>
<feature type="transmembrane region" description="Helical" evidence="1">
    <location>
        <begin position="245"/>
        <end position="263"/>
    </location>
</feature>
<sequence>MLSIQENTNRLLSAFDDREKGFWVWFASVIPLILISGILVVLVVAGYFLSNPEILDNPALLQTPELLIKVEDYDRDAVIRRTLTYFLSVAVIFPGIFVALKMFRLKVSDIIAPGDTVRWGTIWGLALTTLVIAISGVLVFGWLDEVQYSYEPHSGWGWGVVVVMIPIVALQAMTEELFFRGYLLQLVGRFTRRWWLILLIIAGLFFAMHLSNPPVEVFGWYALFSYAMSSVLFTFLALKTGRLEYSIALHIGWNWSVLFVDTRLSPDMYMGIGSFVIDFKPDIISAVQDIFVAAGLYYLAMMFYRKNISSGYRGSVEAVPSAGE</sequence>
<feature type="transmembrane region" description="Helical" evidence="1">
    <location>
        <begin position="82"/>
        <end position="100"/>
    </location>
</feature>
<organism evidence="3 4">
    <name type="scientific">Kiloniella laminariae</name>
    <dbReference type="NCBI Taxonomy" id="454162"/>
    <lineage>
        <taxon>Bacteria</taxon>
        <taxon>Pseudomonadati</taxon>
        <taxon>Pseudomonadota</taxon>
        <taxon>Alphaproteobacteria</taxon>
        <taxon>Rhodospirillales</taxon>
        <taxon>Kiloniellaceae</taxon>
        <taxon>Kiloniella</taxon>
    </lineage>
</organism>
<accession>A0ABT4LFW6</accession>
<gene>
    <name evidence="3" type="ORF">O4H49_04375</name>
</gene>
<dbReference type="PANTHER" id="PTHR39430:SF1">
    <property type="entry name" value="PROTEASE"/>
    <property type="match status" value="1"/>
</dbReference>
<keyword evidence="1" id="KW-0472">Membrane</keyword>
<proteinExistence type="predicted"/>
<keyword evidence="4" id="KW-1185">Reference proteome</keyword>
<evidence type="ECO:0000313" key="4">
    <source>
        <dbReference type="Proteomes" id="UP001069802"/>
    </source>
</evidence>
<evidence type="ECO:0000256" key="1">
    <source>
        <dbReference type="SAM" id="Phobius"/>
    </source>
</evidence>
<reference evidence="3" key="1">
    <citation type="submission" date="2022-12" db="EMBL/GenBank/DDBJ databases">
        <title>Bacterial isolates from different developmental stages of Nematostella vectensis.</title>
        <authorList>
            <person name="Fraune S."/>
        </authorList>
    </citation>
    <scope>NUCLEOTIDE SEQUENCE</scope>
    <source>
        <strain evidence="3">G21630-S1</strain>
    </source>
</reference>
<dbReference type="InterPro" id="IPR003675">
    <property type="entry name" value="Rce1/LyrA-like_dom"/>
</dbReference>
<keyword evidence="3" id="KW-0645">Protease</keyword>
<dbReference type="Proteomes" id="UP001069802">
    <property type="component" value="Unassembled WGS sequence"/>
</dbReference>
<dbReference type="PANTHER" id="PTHR39430">
    <property type="entry name" value="MEMBRANE-ASSOCIATED PROTEASE-RELATED"/>
    <property type="match status" value="1"/>
</dbReference>
<dbReference type="GO" id="GO:0008237">
    <property type="term" value="F:metallopeptidase activity"/>
    <property type="evidence" value="ECO:0007669"/>
    <property type="project" value="UniProtKB-KW"/>
</dbReference>
<feature type="domain" description="CAAX prenyl protease 2/Lysostaphin resistance protein A-like" evidence="2">
    <location>
        <begin position="159"/>
        <end position="255"/>
    </location>
</feature>
<dbReference type="Pfam" id="PF02517">
    <property type="entry name" value="Rce1-like"/>
    <property type="match status" value="1"/>
</dbReference>
<keyword evidence="1" id="KW-0812">Transmembrane</keyword>
<keyword evidence="3" id="KW-0378">Hydrolase</keyword>
<name>A0ABT4LFW6_9PROT</name>
<feature type="transmembrane region" description="Helical" evidence="1">
    <location>
        <begin position="283"/>
        <end position="304"/>
    </location>
</feature>